<keyword evidence="1" id="KW-1133">Transmembrane helix</keyword>
<dbReference type="Proteomes" id="UP000015106">
    <property type="component" value="Chromosome 5"/>
</dbReference>
<evidence type="ECO:0000313" key="2">
    <source>
        <dbReference type="EnsemblPlants" id="TuG1812G0500005469.01.T01.cds446251"/>
    </source>
</evidence>
<organism evidence="2 3">
    <name type="scientific">Triticum urartu</name>
    <name type="common">Red wild einkorn</name>
    <name type="synonym">Crithodium urartu</name>
    <dbReference type="NCBI Taxonomy" id="4572"/>
    <lineage>
        <taxon>Eukaryota</taxon>
        <taxon>Viridiplantae</taxon>
        <taxon>Streptophyta</taxon>
        <taxon>Embryophyta</taxon>
        <taxon>Tracheophyta</taxon>
        <taxon>Spermatophyta</taxon>
        <taxon>Magnoliopsida</taxon>
        <taxon>Liliopsida</taxon>
        <taxon>Poales</taxon>
        <taxon>Poaceae</taxon>
        <taxon>BOP clade</taxon>
        <taxon>Pooideae</taxon>
        <taxon>Triticodae</taxon>
        <taxon>Triticeae</taxon>
        <taxon>Triticinae</taxon>
        <taxon>Triticum</taxon>
    </lineage>
</organism>
<evidence type="ECO:0000256" key="1">
    <source>
        <dbReference type="SAM" id="Phobius"/>
    </source>
</evidence>
<name>A0A8R7UPL3_TRIUA</name>
<accession>A0A8R7UPL3</accession>
<dbReference type="EnsemblPlants" id="TuG1812G0500005469.01.T01">
    <property type="protein sequence ID" value="TuG1812G0500005469.01.T01.cds446251"/>
    <property type="gene ID" value="TuG1812G0500005469.01"/>
</dbReference>
<feature type="transmembrane region" description="Helical" evidence="1">
    <location>
        <begin position="79"/>
        <end position="96"/>
    </location>
</feature>
<protein>
    <submittedName>
        <fullName evidence="2">Uncharacterized protein</fullName>
    </submittedName>
</protein>
<proteinExistence type="predicted"/>
<keyword evidence="3" id="KW-1185">Reference proteome</keyword>
<feature type="transmembrane region" description="Helical" evidence="1">
    <location>
        <begin position="45"/>
        <end position="67"/>
    </location>
</feature>
<reference evidence="3" key="1">
    <citation type="journal article" date="2013" name="Nature">
        <title>Draft genome of the wheat A-genome progenitor Triticum urartu.</title>
        <authorList>
            <person name="Ling H.Q."/>
            <person name="Zhao S."/>
            <person name="Liu D."/>
            <person name="Wang J."/>
            <person name="Sun H."/>
            <person name="Zhang C."/>
            <person name="Fan H."/>
            <person name="Li D."/>
            <person name="Dong L."/>
            <person name="Tao Y."/>
            <person name="Gao C."/>
            <person name="Wu H."/>
            <person name="Li Y."/>
            <person name="Cui Y."/>
            <person name="Guo X."/>
            <person name="Zheng S."/>
            <person name="Wang B."/>
            <person name="Yu K."/>
            <person name="Liang Q."/>
            <person name="Yang W."/>
            <person name="Lou X."/>
            <person name="Chen J."/>
            <person name="Feng M."/>
            <person name="Jian J."/>
            <person name="Zhang X."/>
            <person name="Luo G."/>
            <person name="Jiang Y."/>
            <person name="Liu J."/>
            <person name="Wang Z."/>
            <person name="Sha Y."/>
            <person name="Zhang B."/>
            <person name="Wu H."/>
            <person name="Tang D."/>
            <person name="Shen Q."/>
            <person name="Xue P."/>
            <person name="Zou S."/>
            <person name="Wang X."/>
            <person name="Liu X."/>
            <person name="Wang F."/>
            <person name="Yang Y."/>
            <person name="An X."/>
            <person name="Dong Z."/>
            <person name="Zhang K."/>
            <person name="Zhang X."/>
            <person name="Luo M.C."/>
            <person name="Dvorak J."/>
            <person name="Tong Y."/>
            <person name="Wang J."/>
            <person name="Yang H."/>
            <person name="Li Z."/>
            <person name="Wang D."/>
            <person name="Zhang A."/>
            <person name="Wang J."/>
        </authorList>
    </citation>
    <scope>NUCLEOTIDE SEQUENCE</scope>
    <source>
        <strain evidence="3">cv. G1812</strain>
    </source>
</reference>
<keyword evidence="1" id="KW-0812">Transmembrane</keyword>
<dbReference type="AlphaFoldDB" id="A0A8R7UPL3"/>
<sequence>MLMPHKISGACTLCKLIFQRDYGTTHLNSETITTLYDNSDQNQPWFHLLPSNSKLLWAFSIVVRLYVLHQRVKCMAAHLNVVSYCVTLVIVSLQIFQCHCFHNRRIF</sequence>
<evidence type="ECO:0000313" key="3">
    <source>
        <dbReference type="Proteomes" id="UP000015106"/>
    </source>
</evidence>
<dbReference type="Gramene" id="TuG1812G0500005469.01.T01">
    <property type="protein sequence ID" value="TuG1812G0500005469.01.T01.cds446251"/>
    <property type="gene ID" value="TuG1812G0500005469.01"/>
</dbReference>
<reference evidence="2" key="3">
    <citation type="submission" date="2022-06" db="UniProtKB">
        <authorList>
            <consortium name="EnsemblPlants"/>
        </authorList>
    </citation>
    <scope>IDENTIFICATION</scope>
</reference>
<keyword evidence="1" id="KW-0472">Membrane</keyword>
<reference evidence="2" key="2">
    <citation type="submission" date="2018-03" db="EMBL/GenBank/DDBJ databases">
        <title>The Triticum urartu genome reveals the dynamic nature of wheat genome evolution.</title>
        <authorList>
            <person name="Ling H."/>
            <person name="Ma B."/>
            <person name="Shi X."/>
            <person name="Liu H."/>
            <person name="Dong L."/>
            <person name="Sun H."/>
            <person name="Cao Y."/>
            <person name="Gao Q."/>
            <person name="Zheng S."/>
            <person name="Li Y."/>
            <person name="Yu Y."/>
            <person name="Du H."/>
            <person name="Qi M."/>
            <person name="Li Y."/>
            <person name="Yu H."/>
            <person name="Cui Y."/>
            <person name="Wang N."/>
            <person name="Chen C."/>
            <person name="Wu H."/>
            <person name="Zhao Y."/>
            <person name="Zhang J."/>
            <person name="Li Y."/>
            <person name="Zhou W."/>
            <person name="Zhang B."/>
            <person name="Hu W."/>
            <person name="Eijk M."/>
            <person name="Tang J."/>
            <person name="Witsenboer H."/>
            <person name="Zhao S."/>
            <person name="Li Z."/>
            <person name="Zhang A."/>
            <person name="Wang D."/>
            <person name="Liang C."/>
        </authorList>
    </citation>
    <scope>NUCLEOTIDE SEQUENCE [LARGE SCALE GENOMIC DNA]</scope>
    <source>
        <strain evidence="2">cv. G1812</strain>
    </source>
</reference>